<reference evidence="2" key="1">
    <citation type="submission" date="2024-07" db="EMBL/GenBank/DDBJ databases">
        <authorList>
            <person name="Yu S.T."/>
        </authorList>
    </citation>
    <scope>NUCLEOTIDE SEQUENCE</scope>
    <source>
        <strain evidence="2">R39</strain>
    </source>
</reference>
<dbReference type="InterPro" id="IPR036396">
    <property type="entry name" value="Cyt_P450_sf"/>
</dbReference>
<dbReference type="AlphaFoldDB" id="A0AB39QKH3"/>
<accession>A0AB39QKH3</accession>
<dbReference type="SUPFAM" id="SSF48264">
    <property type="entry name" value="Cytochrome P450"/>
    <property type="match status" value="1"/>
</dbReference>
<dbReference type="RefSeq" id="WP_369222403.1">
    <property type="nucleotide sequence ID" value="NZ_CP163441.1"/>
</dbReference>
<name>A0AB39QKH3_9ACTN</name>
<dbReference type="InterPro" id="IPR002397">
    <property type="entry name" value="Cyt_P450_B"/>
</dbReference>
<dbReference type="PRINTS" id="PR00359">
    <property type="entry name" value="BP450"/>
</dbReference>
<protein>
    <submittedName>
        <fullName evidence="2">Cytochrome P450</fullName>
    </submittedName>
</protein>
<dbReference type="GO" id="GO:0020037">
    <property type="term" value="F:heme binding"/>
    <property type="evidence" value="ECO:0007669"/>
    <property type="project" value="InterPro"/>
</dbReference>
<dbReference type="InterPro" id="IPR017972">
    <property type="entry name" value="Cyt_P450_CS"/>
</dbReference>
<dbReference type="GO" id="GO:0004497">
    <property type="term" value="F:monooxygenase activity"/>
    <property type="evidence" value="ECO:0007669"/>
    <property type="project" value="InterPro"/>
</dbReference>
<organism evidence="2">
    <name type="scientific">Streptomyces sp. R39</name>
    <dbReference type="NCBI Taxonomy" id="3238631"/>
    <lineage>
        <taxon>Bacteria</taxon>
        <taxon>Bacillati</taxon>
        <taxon>Actinomycetota</taxon>
        <taxon>Actinomycetes</taxon>
        <taxon>Kitasatosporales</taxon>
        <taxon>Streptomycetaceae</taxon>
        <taxon>Streptomyces</taxon>
    </lineage>
</organism>
<dbReference type="Gene3D" id="1.10.630.10">
    <property type="entry name" value="Cytochrome P450"/>
    <property type="match status" value="1"/>
</dbReference>
<dbReference type="GO" id="GO:0016705">
    <property type="term" value="F:oxidoreductase activity, acting on paired donors, with incorporation or reduction of molecular oxygen"/>
    <property type="evidence" value="ECO:0007669"/>
    <property type="project" value="InterPro"/>
</dbReference>
<dbReference type="PANTHER" id="PTHR46696">
    <property type="entry name" value="P450, PUTATIVE (EUROFUNG)-RELATED"/>
    <property type="match status" value="1"/>
</dbReference>
<comment type="similarity">
    <text evidence="1">Belongs to the cytochrome P450 family.</text>
</comment>
<evidence type="ECO:0000256" key="1">
    <source>
        <dbReference type="ARBA" id="ARBA00010617"/>
    </source>
</evidence>
<dbReference type="PROSITE" id="PS00086">
    <property type="entry name" value="CYTOCHROME_P450"/>
    <property type="match status" value="1"/>
</dbReference>
<proteinExistence type="inferred from homology"/>
<sequence>MTMPTPGPMSPWPPAAGGCPYSTAGYPPAPAPQQPLPIHGPEFSANPRQTYDRLRAQGPIAPCEIDYGVYGYITTTYRSALYLLRKTPSIFLKDPHHWQALREGRVPADAPALMMMRPRKNALWLDGYDHTRLRSAVTDSLSWVDTHALTASVARIADGLLDRLMDREHPDLVTDFADPLPMRVLIEMFGCPPDIGQTIVTSIARLFDTTQDAARVNTELEEACLALTRLKRHRPGYDVTSWLVSHPAQLSDEEMIQQILLLIGAGTTPCTNLIANAVLLLITDDRFSGDLHTGVRPISHALDQVLWDDPPVSSYCPLYLREEHTYEGIRLLPGIPILVSFAAANSDPALAAGSDRRSGNRAHLAFSAGIRACPAPDLARVITETAIERVLDRIPDLTLACQPAQLVRRPGTFQSGWTHLPVAFPRTTFTVPNPSRGPR</sequence>
<gene>
    <name evidence="2" type="ORF">AB5J52_13730</name>
</gene>
<dbReference type="PANTHER" id="PTHR46696:SF1">
    <property type="entry name" value="CYTOCHROME P450 YJIB-RELATED"/>
    <property type="match status" value="1"/>
</dbReference>
<evidence type="ECO:0000313" key="2">
    <source>
        <dbReference type="EMBL" id="XDQ43231.1"/>
    </source>
</evidence>
<dbReference type="GO" id="GO:0005506">
    <property type="term" value="F:iron ion binding"/>
    <property type="evidence" value="ECO:0007669"/>
    <property type="project" value="InterPro"/>
</dbReference>
<dbReference type="EMBL" id="CP163441">
    <property type="protein sequence ID" value="XDQ43231.1"/>
    <property type="molecule type" value="Genomic_DNA"/>
</dbReference>